<gene>
    <name evidence="2" type="ORF">PECUL_23A012333</name>
</gene>
<dbReference type="Proteomes" id="UP001295444">
    <property type="component" value="Chromosome 05"/>
</dbReference>
<proteinExistence type="predicted"/>
<organism evidence="2 3">
    <name type="scientific">Pelobates cultripes</name>
    <name type="common">Western spadefoot toad</name>
    <dbReference type="NCBI Taxonomy" id="61616"/>
    <lineage>
        <taxon>Eukaryota</taxon>
        <taxon>Metazoa</taxon>
        <taxon>Chordata</taxon>
        <taxon>Craniata</taxon>
        <taxon>Vertebrata</taxon>
        <taxon>Euteleostomi</taxon>
        <taxon>Amphibia</taxon>
        <taxon>Batrachia</taxon>
        <taxon>Anura</taxon>
        <taxon>Pelobatoidea</taxon>
        <taxon>Pelobatidae</taxon>
        <taxon>Pelobates</taxon>
    </lineage>
</organism>
<name>A0AAD1S9K2_PELCU</name>
<evidence type="ECO:0000313" key="2">
    <source>
        <dbReference type="EMBL" id="CAH2295764.1"/>
    </source>
</evidence>
<feature type="transmembrane region" description="Helical" evidence="1">
    <location>
        <begin position="161"/>
        <end position="180"/>
    </location>
</feature>
<dbReference type="EMBL" id="OW240916">
    <property type="protein sequence ID" value="CAH2295764.1"/>
    <property type="molecule type" value="Genomic_DNA"/>
</dbReference>
<sequence length="194" mass="22447">MSRNRCANIKIRGVPDSIGQAELPHYLRHLTETFLPHPQAKKLQFHGCYRINKSRQAPSDATHDIIVRWNTLQWRKSLGTVMGQLREAKVEYRWTLPRSTTVDDRMLRITSITDAATFLQTLGLGPHPDKPNTSSNTQSWDPARTRLFIPGREEKPGCSDLNHPLCLTLYSLIIFFVQYYNRKFYLFSNTLTQS</sequence>
<reference evidence="2" key="1">
    <citation type="submission" date="2022-03" db="EMBL/GenBank/DDBJ databases">
        <authorList>
            <person name="Alioto T."/>
            <person name="Alioto T."/>
            <person name="Gomez Garrido J."/>
        </authorList>
    </citation>
    <scope>NUCLEOTIDE SEQUENCE</scope>
</reference>
<keyword evidence="1" id="KW-1133">Transmembrane helix</keyword>
<keyword evidence="1" id="KW-0472">Membrane</keyword>
<protein>
    <submittedName>
        <fullName evidence="2">Uncharacterized protein</fullName>
    </submittedName>
</protein>
<dbReference type="AlphaFoldDB" id="A0AAD1S9K2"/>
<evidence type="ECO:0000256" key="1">
    <source>
        <dbReference type="SAM" id="Phobius"/>
    </source>
</evidence>
<evidence type="ECO:0000313" key="3">
    <source>
        <dbReference type="Proteomes" id="UP001295444"/>
    </source>
</evidence>
<keyword evidence="1" id="KW-0812">Transmembrane</keyword>
<accession>A0AAD1S9K2</accession>
<keyword evidence="3" id="KW-1185">Reference proteome</keyword>